<evidence type="ECO:0000313" key="13">
    <source>
        <dbReference type="Proteomes" id="UP000029922"/>
    </source>
</evidence>
<dbReference type="GO" id="GO:0005576">
    <property type="term" value="C:extracellular region"/>
    <property type="evidence" value="ECO:0007669"/>
    <property type="project" value="UniProtKB-SubCell"/>
</dbReference>
<dbReference type="InterPro" id="IPR040239">
    <property type="entry name" value="HcpB-like"/>
</dbReference>
<keyword evidence="10" id="KW-0472">Membrane</keyword>
<name>A0A377PRF8_9HELI</name>
<gene>
    <name evidence="11" type="primary">hcpA_1</name>
    <name evidence="12" type="ORF">LS73_007905</name>
    <name evidence="11" type="ORF">NCTC12714_00201</name>
</gene>
<sequence length="248" mass="28572">MRIYTDYSANINKLWNYLRTITLIFYLILAIANTSFSKDSKTRDEREERIACIIDYNKDTCIKLISKGLQNVNECNVENECGILAMIYYHAGRDNEALPYLTRIRDASELRNYNQLGMLQRQNKDYVNAKKNFELACQKGYIMGCFNLGVLYENGLGVKRDYNRAIELYEDSCNSKIGIACYGIAVLYFNGQVNVKIDSNISGKKAMEKLIAQNNMEQAKVYFTKACEIGYEDACEWSNRLKKQSNSK</sequence>
<comment type="similarity">
    <text evidence="2 9">Belongs to the hcp beta-lactamase family.</text>
</comment>
<dbReference type="GO" id="GO:0046677">
    <property type="term" value="P:response to antibiotic"/>
    <property type="evidence" value="ECO:0007669"/>
    <property type="project" value="UniProtKB-KW"/>
</dbReference>
<evidence type="ECO:0000313" key="12">
    <source>
        <dbReference type="EMBL" id="TLD99018.1"/>
    </source>
</evidence>
<reference evidence="11 14" key="2">
    <citation type="submission" date="2018-06" db="EMBL/GenBank/DDBJ databases">
        <authorList>
            <consortium name="Pathogen Informatics"/>
            <person name="Doyle S."/>
        </authorList>
    </citation>
    <scope>NUCLEOTIDE SEQUENCE [LARGE SCALE GENOMIC DNA]</scope>
    <source>
        <strain evidence="11 14">NCTC12714</strain>
    </source>
</reference>
<dbReference type="PANTHER" id="PTHR13891">
    <property type="entry name" value="CYTOCHROME C OXIDASE ASSEMBLY FACTOR 7"/>
    <property type="match status" value="1"/>
</dbReference>
<reference evidence="12 13" key="1">
    <citation type="journal article" date="2014" name="Genome Announc.">
        <title>Draft genome sequences of eight enterohepatic helicobacter species isolated from both laboratory and wild rodents.</title>
        <authorList>
            <person name="Sheh A."/>
            <person name="Shen Z."/>
            <person name="Fox J.G."/>
        </authorList>
    </citation>
    <scope>NUCLEOTIDE SEQUENCE [LARGE SCALE GENOMIC DNA]</scope>
    <source>
        <strain evidence="12 13">ST1</strain>
    </source>
</reference>
<evidence type="ECO:0000256" key="10">
    <source>
        <dbReference type="SAM" id="Phobius"/>
    </source>
</evidence>
<organism evidence="11 14">
    <name type="scientific">Helicobacter muridarum</name>
    <dbReference type="NCBI Taxonomy" id="216"/>
    <lineage>
        <taxon>Bacteria</taxon>
        <taxon>Pseudomonadati</taxon>
        <taxon>Campylobacterota</taxon>
        <taxon>Epsilonproteobacteria</taxon>
        <taxon>Campylobacterales</taxon>
        <taxon>Helicobacteraceae</taxon>
        <taxon>Helicobacter</taxon>
    </lineage>
</organism>
<evidence type="ECO:0000256" key="3">
    <source>
        <dbReference type="ARBA" id="ARBA00012865"/>
    </source>
</evidence>
<dbReference type="RefSeq" id="WP_052089515.1">
    <property type="nucleotide sequence ID" value="NZ_FZML01000017.1"/>
</dbReference>
<keyword evidence="7" id="KW-1015">Disulfide bond</keyword>
<keyword evidence="14" id="KW-1185">Reference proteome</keyword>
<dbReference type="InterPro" id="IPR011990">
    <property type="entry name" value="TPR-like_helical_dom_sf"/>
</dbReference>
<keyword evidence="6" id="KW-0802">TPR repeat</keyword>
<dbReference type="Proteomes" id="UP000029922">
    <property type="component" value="Unassembled WGS sequence"/>
</dbReference>
<evidence type="ECO:0000313" key="14">
    <source>
        <dbReference type="Proteomes" id="UP000255139"/>
    </source>
</evidence>
<dbReference type="EMBL" id="JRPD02000021">
    <property type="protein sequence ID" value="TLD99018.1"/>
    <property type="molecule type" value="Genomic_DNA"/>
</dbReference>
<dbReference type="SUPFAM" id="SSF81901">
    <property type="entry name" value="HCP-like"/>
    <property type="match status" value="1"/>
</dbReference>
<dbReference type="Pfam" id="PF08238">
    <property type="entry name" value="Sel1"/>
    <property type="match status" value="4"/>
</dbReference>
<dbReference type="GO" id="GO:0008800">
    <property type="term" value="F:beta-lactamase activity"/>
    <property type="evidence" value="ECO:0007669"/>
    <property type="project" value="UniProtKB-UniRule"/>
</dbReference>
<dbReference type="Proteomes" id="UP000255139">
    <property type="component" value="Unassembled WGS sequence"/>
</dbReference>
<comment type="catalytic activity">
    <reaction evidence="1 9">
        <text>a beta-lactam + H2O = a substituted beta-amino acid</text>
        <dbReference type="Rhea" id="RHEA:20401"/>
        <dbReference type="ChEBI" id="CHEBI:15377"/>
        <dbReference type="ChEBI" id="CHEBI:35627"/>
        <dbReference type="ChEBI" id="CHEBI:140347"/>
        <dbReference type="EC" id="3.5.2.6"/>
    </reaction>
</comment>
<keyword evidence="4" id="KW-0677">Repeat</keyword>
<evidence type="ECO:0000313" key="11">
    <source>
        <dbReference type="EMBL" id="STQ85416.1"/>
    </source>
</evidence>
<evidence type="ECO:0000256" key="2">
    <source>
        <dbReference type="ARBA" id="ARBA00008486"/>
    </source>
</evidence>
<protein>
    <recommendedName>
        <fullName evidence="3 9">Beta-lactamase</fullName>
        <ecNumber evidence="3 9">3.5.2.6</ecNumber>
    </recommendedName>
</protein>
<comment type="subcellular location">
    <subcellularLocation>
        <location evidence="9">Secreted</location>
    </subcellularLocation>
</comment>
<proteinExistence type="inferred from homology"/>
<dbReference type="AlphaFoldDB" id="A0A377PRF8"/>
<keyword evidence="5 9" id="KW-0378">Hydrolase</keyword>
<keyword evidence="9" id="KW-0964">Secreted</keyword>
<dbReference type="SMART" id="SM00671">
    <property type="entry name" value="SEL1"/>
    <property type="match status" value="3"/>
</dbReference>
<keyword evidence="10" id="KW-0812">Transmembrane</keyword>
<accession>A0A377PRF8</accession>
<dbReference type="Gene3D" id="1.25.40.10">
    <property type="entry name" value="Tetratricopeptide repeat domain"/>
    <property type="match status" value="1"/>
</dbReference>
<feature type="transmembrane region" description="Helical" evidence="10">
    <location>
        <begin position="17"/>
        <end position="36"/>
    </location>
</feature>
<comment type="function">
    <text evidence="9">Hydrolyzes 6-aminopenicillinic acid and 7-aminocephalosporanic acid (ACA) derivatives.</text>
</comment>
<keyword evidence="8" id="KW-0046">Antibiotic resistance</keyword>
<evidence type="ECO:0000256" key="5">
    <source>
        <dbReference type="ARBA" id="ARBA00022801"/>
    </source>
</evidence>
<evidence type="ECO:0000256" key="1">
    <source>
        <dbReference type="ARBA" id="ARBA00001526"/>
    </source>
</evidence>
<dbReference type="InterPro" id="IPR006597">
    <property type="entry name" value="Sel1-like"/>
</dbReference>
<evidence type="ECO:0000256" key="4">
    <source>
        <dbReference type="ARBA" id="ARBA00022737"/>
    </source>
</evidence>
<evidence type="ECO:0000256" key="6">
    <source>
        <dbReference type="ARBA" id="ARBA00022803"/>
    </source>
</evidence>
<dbReference type="PANTHER" id="PTHR13891:SF1">
    <property type="entry name" value="CYTOCHROME C OXIDASE ASSEMBLY FACTOR 7"/>
    <property type="match status" value="1"/>
</dbReference>
<dbReference type="EMBL" id="UGJE01000002">
    <property type="protein sequence ID" value="STQ85416.1"/>
    <property type="molecule type" value="Genomic_DNA"/>
</dbReference>
<evidence type="ECO:0000256" key="8">
    <source>
        <dbReference type="ARBA" id="ARBA00023251"/>
    </source>
</evidence>
<dbReference type="OrthoDB" id="9772133at2"/>
<keyword evidence="10" id="KW-1133">Transmembrane helix</keyword>
<evidence type="ECO:0000256" key="9">
    <source>
        <dbReference type="RuleBase" id="RU366075"/>
    </source>
</evidence>
<dbReference type="EC" id="3.5.2.6" evidence="3 9"/>
<evidence type="ECO:0000256" key="7">
    <source>
        <dbReference type="ARBA" id="ARBA00023157"/>
    </source>
</evidence>